<comment type="caution">
    <text evidence="2">The sequence shown here is derived from an EMBL/GenBank/DDBJ whole genome shotgun (WGS) entry which is preliminary data.</text>
</comment>
<accession>A0A9D3NM69</accession>
<keyword evidence="3" id="KW-1185">Reference proteome</keyword>
<feature type="compositionally biased region" description="Basic and acidic residues" evidence="1">
    <location>
        <begin position="410"/>
        <end position="421"/>
    </location>
</feature>
<feature type="compositionally biased region" description="Basic and acidic residues" evidence="1">
    <location>
        <begin position="918"/>
        <end position="951"/>
    </location>
</feature>
<feature type="compositionally biased region" description="Basic and acidic residues" evidence="1">
    <location>
        <begin position="1588"/>
        <end position="1604"/>
    </location>
</feature>
<feature type="compositionally biased region" description="Basic and acidic residues" evidence="1">
    <location>
        <begin position="1811"/>
        <end position="1823"/>
    </location>
</feature>
<feature type="region of interest" description="Disordered" evidence="1">
    <location>
        <begin position="107"/>
        <end position="238"/>
    </location>
</feature>
<feature type="compositionally biased region" description="Acidic residues" evidence="1">
    <location>
        <begin position="766"/>
        <end position="791"/>
    </location>
</feature>
<feature type="compositionally biased region" description="Basic and acidic residues" evidence="1">
    <location>
        <begin position="198"/>
        <end position="210"/>
    </location>
</feature>
<feature type="compositionally biased region" description="Basic and acidic residues" evidence="1">
    <location>
        <begin position="605"/>
        <end position="623"/>
    </location>
</feature>
<feature type="compositionally biased region" description="Basic and acidic residues" evidence="1">
    <location>
        <begin position="385"/>
        <end position="403"/>
    </location>
</feature>
<name>A0A9D3NM69_9TELE</name>
<feature type="compositionally biased region" description="Basic and acidic residues" evidence="1">
    <location>
        <begin position="1649"/>
        <end position="1661"/>
    </location>
</feature>
<dbReference type="EMBL" id="JAHKSW010000013">
    <property type="protein sequence ID" value="KAG7325493.1"/>
    <property type="molecule type" value="Genomic_DNA"/>
</dbReference>
<feature type="compositionally biased region" description="Acidic residues" evidence="1">
    <location>
        <begin position="975"/>
        <end position="1000"/>
    </location>
</feature>
<feature type="region of interest" description="Disordered" evidence="1">
    <location>
        <begin position="305"/>
        <end position="538"/>
    </location>
</feature>
<organism evidence="2 3">
    <name type="scientific">Hemibagrus wyckioides</name>
    <dbReference type="NCBI Taxonomy" id="337641"/>
    <lineage>
        <taxon>Eukaryota</taxon>
        <taxon>Metazoa</taxon>
        <taxon>Chordata</taxon>
        <taxon>Craniata</taxon>
        <taxon>Vertebrata</taxon>
        <taxon>Euteleostomi</taxon>
        <taxon>Actinopterygii</taxon>
        <taxon>Neopterygii</taxon>
        <taxon>Teleostei</taxon>
        <taxon>Ostariophysi</taxon>
        <taxon>Siluriformes</taxon>
        <taxon>Bagridae</taxon>
        <taxon>Hemibagrus</taxon>
    </lineage>
</organism>
<feature type="region of interest" description="Disordered" evidence="1">
    <location>
        <begin position="1649"/>
        <end position="1721"/>
    </location>
</feature>
<feature type="compositionally biased region" description="Basic and acidic residues" evidence="1">
    <location>
        <begin position="1672"/>
        <end position="1717"/>
    </location>
</feature>
<evidence type="ECO:0000256" key="1">
    <source>
        <dbReference type="SAM" id="MobiDB-lite"/>
    </source>
</evidence>
<feature type="compositionally biased region" description="Polar residues" evidence="1">
    <location>
        <begin position="1827"/>
        <end position="1851"/>
    </location>
</feature>
<feature type="compositionally biased region" description="Basic and acidic residues" evidence="1">
    <location>
        <begin position="723"/>
        <end position="742"/>
    </location>
</feature>
<feature type="compositionally biased region" description="Basic and acidic residues" evidence="1">
    <location>
        <begin position="166"/>
        <end position="190"/>
    </location>
</feature>
<feature type="compositionally biased region" description="Basic and acidic residues" evidence="1">
    <location>
        <begin position="1547"/>
        <end position="1559"/>
    </location>
</feature>
<feature type="compositionally biased region" description="Acidic residues" evidence="1">
    <location>
        <begin position="624"/>
        <end position="634"/>
    </location>
</feature>
<proteinExistence type="predicted"/>
<evidence type="ECO:0000313" key="3">
    <source>
        <dbReference type="Proteomes" id="UP000824219"/>
    </source>
</evidence>
<feature type="region of interest" description="Disordered" evidence="1">
    <location>
        <begin position="1326"/>
        <end position="1350"/>
    </location>
</feature>
<dbReference type="Proteomes" id="UP000824219">
    <property type="component" value="Linkage Group LG13"/>
</dbReference>
<sequence>MEGSESAINRVGRAMWTVWGYLTGAVGRYLRPEVRNEEAQNVQQEDTVPISKSYKELKVKDEEKERAETKMRDDLQYPGVRVRAAAVEWEKGNFAHCEDKLKSKLTCGGSEAGDKKSQAQNQLSHCTEQEDSPANVDADGKNQDRTFSGSEEADLNVEWNKTNQEQTKKPEEEEKIMRRKFDETDEEPIKSDQGLLAKEAELNETRKDYQEQGNEEEEKHVGESIKRENDGMEAEDKTVKSEFIVQGLLAKEAELNVERSESNQIPTKKLEEEGVEIIRRANDETGEELTKSESIEHFLLAKEADLNVERSESCQEQGREEEEEEREDKIIMWRENDESEEEPMKSQFTEQDLLVKEDYLHFKRDEHSQEQRRESQEEEEEGVDEILRRENEETEEEPIKSEFEQGLLAKEADVNAERDENNQEQGGKQEEEMEDDKIMKSENDETENESMQSEFIDLDVLNVLGSECSQEQRREEEEEDVDEIMTRENDESEEQPIQREFIDQDVLNVEMSECSQEQGREEEEEGIDEILSRENEETERDLIKSEFIDQELLAKEADLNVEKSESSQEQRREEEGVDEIMKRENDESEEEPIQSEFIEQGLLAKEADLNVERDENYQEPGREEEVDEEEEDVDEIRTRENDESEEEPIQSEFINQEVLNVQRSECSQEQAGEEEEEGVDVILRRENEESEEEPIKLEFTDQGLLTKKVDLNVGWSENNQAQIRKEEEEKEERDVEIMKSENDETEEEDIKREFLEQGLLAKEADLNVESDENYQVEGREEEGDEEDEGVEEIMTRESDESEEEPIQSELINQEVLNVEKSECSQGQAGEEEEEGVDVILRRENDESEEEPIKLEFTDQGLLTKKVDLNVGWSENNQAQIRKEEEEKEERDVEIMKSENDETEEDIKREFLEQGLLAKEADLNAERDENYQEQGGKQEKEMKEDEIMKSENDESEEDPIQSEFSEQGLLAKETDLNVESDENYQVEGREEEGDEEDEGVEEIMTRESDESEEEPIQSELIDLDVLNVEKSKCSQGQEREEEESVDEILRRENEETEKDLVKCEFADLNVEIDEHYQEQGWKQEEKKEDGEIMKTENDETEKEPNQSVEMSESSQEQRREEEGVDAIFRGENDETEEEASDQGFDPEEPAGVCDPGATAEVPMALVDTIMEYVYNQDKNELNVEEQICHVTTEHENKACKLQMVDEGLFIQLTSTSEGRDPLNPSLNLEVEMPDNATLLQEKEIIQVHNEETMQEAVGNEKDGYHEEFSACEKFTDTGIIEEQKVCDMEMKETLKQVIDRDVETECEPLVVTQIENAEMYKKMFEPSSEFDDEDNTIKMQQSEQSEEQKATSEMDLNVELRQLDDTVHNHKGSQRPVVMTKQDFEGVITQPETETGNQTETVEATSKFRAEVAAVDVKKSAERETTSHEQHVDKEEVAAQKITGQCFLEQGSLLEDLVSADTKTNEAPFSEIKSIPLEETVVESLDEMKGSSLQELHECSSEAELNLDAKSSSPVQINQDEFTEQEASSHGLSEIESEQEPLEMQTDSQKDTEELKRPDEADNGLVDEIKDVISCLGVEEEMSVLTKDLENSEREMEEIKAHSETESCEETSESSMNVELLSDTRESEAEMTDVETMVDSTGEEIKAMEEPIHQEEETDKCHLVPSESEASEEIGREHEEKVEHGQSVVDSKEDVGDRGRSGLKRGFEKITGDSDQDKPPVLTDLLLPSQASSLDFTVQKSKIAVKNPLVRPPKDPRTLINMASVEPLTPHPPHPSLPGFLKKSHIEGASLPSKGVIGFKLPGLGSGFPALRKTETGGKIRGGEDSESVTSQRPDSGSQSADDNVKQETSPQKPKWTPPRQPGMGNPMMMAELKSKLKKPAKELLYHQDPRTPSAVLCLVCV</sequence>
<feature type="compositionally biased region" description="Basic and acidic residues" evidence="1">
    <location>
        <begin position="217"/>
        <end position="238"/>
    </location>
</feature>
<reference evidence="2 3" key="1">
    <citation type="submission" date="2021-06" db="EMBL/GenBank/DDBJ databases">
        <title>Chromosome-level genome assembly of the red-tail catfish (Hemibagrus wyckioides).</title>
        <authorList>
            <person name="Shao F."/>
        </authorList>
    </citation>
    <scope>NUCLEOTIDE SEQUENCE [LARGE SCALE GENOMIC DNA]</scope>
    <source>
        <strain evidence="2">EC202008001</strain>
        <tissue evidence="2">Blood</tissue>
    </source>
</reference>
<feature type="region of interest" description="Disordered" evidence="1">
    <location>
        <begin position="1485"/>
        <end position="1562"/>
    </location>
</feature>
<feature type="compositionally biased region" description="Basic and acidic residues" evidence="1">
    <location>
        <begin position="880"/>
        <end position="911"/>
    </location>
</feature>
<feature type="region of interest" description="Disordered" evidence="1">
    <location>
        <begin position="720"/>
        <end position="749"/>
    </location>
</feature>
<feature type="region of interest" description="Disordered" evidence="1">
    <location>
        <begin position="1803"/>
        <end position="1868"/>
    </location>
</feature>
<gene>
    <name evidence="2" type="ORF">KOW79_011809</name>
</gene>
<feature type="compositionally biased region" description="Basic and acidic residues" evidence="1">
    <location>
        <begin position="327"/>
        <end position="336"/>
    </location>
</feature>
<feature type="compositionally biased region" description="Basic and acidic residues" evidence="1">
    <location>
        <begin position="1074"/>
        <end position="1096"/>
    </location>
</feature>
<feature type="region of interest" description="Disordered" evidence="1">
    <location>
        <begin position="762"/>
        <end position="807"/>
    </location>
</feature>
<protein>
    <submittedName>
        <fullName evidence="2">Uncharacterized protein</fullName>
    </submittedName>
</protein>
<dbReference type="OrthoDB" id="8961857at2759"/>
<feature type="compositionally biased region" description="Basic and acidic residues" evidence="1">
    <location>
        <begin position="353"/>
        <end position="375"/>
    </location>
</feature>
<feature type="compositionally biased region" description="Basic and acidic residues" evidence="1">
    <location>
        <begin position="555"/>
        <end position="585"/>
    </location>
</feature>
<feature type="region of interest" description="Disordered" evidence="1">
    <location>
        <begin position="555"/>
        <end position="680"/>
    </location>
</feature>
<evidence type="ECO:0000313" key="2">
    <source>
        <dbReference type="EMBL" id="KAG7325493.1"/>
    </source>
</evidence>
<feature type="region of interest" description="Disordered" evidence="1">
    <location>
        <begin position="877"/>
        <end position="1053"/>
    </location>
</feature>
<feature type="compositionally biased region" description="Polar residues" evidence="1">
    <location>
        <begin position="652"/>
        <end position="663"/>
    </location>
</feature>
<feature type="region of interest" description="Disordered" evidence="1">
    <location>
        <begin position="1588"/>
        <end position="1637"/>
    </location>
</feature>
<feature type="compositionally biased region" description="Polar residues" evidence="1">
    <location>
        <begin position="1508"/>
        <end position="1530"/>
    </location>
</feature>
<feature type="compositionally biased region" description="Acidic residues" evidence="1">
    <location>
        <begin position="1132"/>
        <end position="1147"/>
    </location>
</feature>
<feature type="region of interest" description="Disordered" evidence="1">
    <location>
        <begin position="1074"/>
        <end position="1153"/>
    </location>
</feature>